<keyword evidence="1" id="KW-0175">Coiled coil</keyword>
<dbReference type="AlphaFoldDB" id="A0A8H4W8S9"/>
<accession>A0A8H4W8S9</accession>
<dbReference type="Proteomes" id="UP000566819">
    <property type="component" value="Unassembled WGS sequence"/>
</dbReference>
<feature type="coiled-coil region" evidence="1">
    <location>
        <begin position="514"/>
        <end position="609"/>
    </location>
</feature>
<evidence type="ECO:0000313" key="4">
    <source>
        <dbReference type="EMBL" id="KAF4637556.1"/>
    </source>
</evidence>
<organism evidence="4 5">
    <name type="scientific">Cudoniella acicularis</name>
    <dbReference type="NCBI Taxonomy" id="354080"/>
    <lineage>
        <taxon>Eukaryota</taxon>
        <taxon>Fungi</taxon>
        <taxon>Dikarya</taxon>
        <taxon>Ascomycota</taxon>
        <taxon>Pezizomycotina</taxon>
        <taxon>Leotiomycetes</taxon>
        <taxon>Helotiales</taxon>
        <taxon>Tricladiaceae</taxon>
        <taxon>Cudoniella</taxon>
    </lineage>
</organism>
<dbReference type="InterPro" id="IPR010730">
    <property type="entry name" value="HET"/>
</dbReference>
<evidence type="ECO:0000259" key="3">
    <source>
        <dbReference type="Pfam" id="PF06985"/>
    </source>
</evidence>
<keyword evidence="5" id="KW-1185">Reference proteome</keyword>
<sequence length="975" mass="110620">MRLLHTTSLQLEEFFDQIPEYVILSHRWEEEEVIFKDMDDGGFKHRKGYGKLQGTCAQAARDGYDWVWIDTCCIDKSSSSELSEAINSMYSWYRNASICYAYLADVPSKRFRFHISPRFRSTDPYSAWFSRGWTLQELVAPLVVEFYAADWSKIGTKLDLKDEISSITGIATNILEGDDPFECNIAQRMSWASQRITSREEDIVYCLLGLFEVNMPLIYGEGESKAFARLQKEIMKISEDHTIFLWSPCCFPDHGRNDSGGLLAISPTGFCRKVSCRHHSGFQYSELKVLEPEDYSMLGASSVDATAVGETPSLRSRGVQLPLWLVELNYNPLSQATASHVGIINVLCRGQAVGMHLSRLGNGMSNMFKNARKFVLIDSTACNRGTFKLIFVHQPSLRVAQTRPETHVLRSRLPRNLNPTEALIEGHNDDLKSSQDSTKGGGGRRTSIEVAPILASTQGGKSGTKTILATSIAAPIGSTIAPQLTKLLPLPQPTTTMPHDSNVAPINVDLQKKLEEAYAGFDKMRIEYRELKAEKIHTEEVLSQRVTTLEQHEEELERLHAGLSSELDRAKLEIAERDKARIEQAKQHQEELKQLHTELSSKLERTQLEIAERDDARTDLAKRLAYTEQMLQERLKVHGQQQQKYQDQDQILQQLPLLREENKVLADNNVELRAESEHFQFKYSEVAKENVALLSHLDEAVARLASQAPNPDPYIFDDRYFSNQFSALKYDIKDWASRGFSSSSNVKRVSTTTAEAFEYISVNWEIYGESNEHRPAFVQAFVWNHLLLKVFGAKLWGTYTSVLEDYRNTRGREPQHQKLYHEWRAAGARLAAPVGSAAQDIDALALQHIPRVVQALHERLGIWCTMGKTQSSDILQKIVMHAVMLDLQMQQQKAYFTFLNTKELDKETEYNPDIMEVRFGTVRSSRKHSVVLIYTPALLKNGNSDGQNYDTTVVVEKALVDIEVPRRRKGIFGIA</sequence>
<name>A0A8H4W8S9_9HELO</name>
<comment type="caution">
    <text evidence="4">The sequence shown here is derived from an EMBL/GenBank/DDBJ whole genome shotgun (WGS) entry which is preliminary data.</text>
</comment>
<dbReference type="PANTHER" id="PTHR10622">
    <property type="entry name" value="HET DOMAIN-CONTAINING PROTEIN"/>
    <property type="match status" value="1"/>
</dbReference>
<reference evidence="4 5" key="1">
    <citation type="submission" date="2020-03" db="EMBL/GenBank/DDBJ databases">
        <title>Draft Genome Sequence of Cudoniella acicularis.</title>
        <authorList>
            <person name="Buettner E."/>
            <person name="Kellner H."/>
        </authorList>
    </citation>
    <scope>NUCLEOTIDE SEQUENCE [LARGE SCALE GENOMIC DNA]</scope>
    <source>
        <strain evidence="4 5">DSM 108380</strain>
    </source>
</reference>
<evidence type="ECO:0000313" key="5">
    <source>
        <dbReference type="Proteomes" id="UP000566819"/>
    </source>
</evidence>
<evidence type="ECO:0000256" key="2">
    <source>
        <dbReference type="SAM" id="MobiDB-lite"/>
    </source>
</evidence>
<dbReference type="Pfam" id="PF06985">
    <property type="entry name" value="HET"/>
    <property type="match status" value="1"/>
</dbReference>
<dbReference type="OrthoDB" id="5213630at2759"/>
<protein>
    <recommendedName>
        <fullName evidence="3">Heterokaryon incompatibility domain-containing protein</fullName>
    </recommendedName>
</protein>
<dbReference type="PANTHER" id="PTHR10622:SF10">
    <property type="entry name" value="HET DOMAIN-CONTAINING PROTEIN"/>
    <property type="match status" value="1"/>
</dbReference>
<feature type="compositionally biased region" description="Basic and acidic residues" evidence="2">
    <location>
        <begin position="424"/>
        <end position="433"/>
    </location>
</feature>
<evidence type="ECO:0000256" key="1">
    <source>
        <dbReference type="SAM" id="Coils"/>
    </source>
</evidence>
<proteinExistence type="predicted"/>
<gene>
    <name evidence="4" type="ORF">G7Y89_g525</name>
</gene>
<feature type="domain" description="Heterokaryon incompatibility" evidence="3">
    <location>
        <begin position="21"/>
        <end position="110"/>
    </location>
</feature>
<feature type="region of interest" description="Disordered" evidence="2">
    <location>
        <begin position="424"/>
        <end position="446"/>
    </location>
</feature>
<dbReference type="EMBL" id="JAAMPI010000019">
    <property type="protein sequence ID" value="KAF4637556.1"/>
    <property type="molecule type" value="Genomic_DNA"/>
</dbReference>